<keyword evidence="15" id="KW-0479">Metal-binding</keyword>
<dbReference type="Pfam" id="PF04023">
    <property type="entry name" value="FeoA"/>
    <property type="match status" value="1"/>
</dbReference>
<dbReference type="GO" id="GO:0015093">
    <property type="term" value="F:ferrous iron transmembrane transporter activity"/>
    <property type="evidence" value="ECO:0007669"/>
    <property type="project" value="UniProtKB-UniRule"/>
</dbReference>
<dbReference type="InterPro" id="IPR007167">
    <property type="entry name" value="Fe-transptr_FeoA-like"/>
</dbReference>
<dbReference type="PROSITE" id="PS51711">
    <property type="entry name" value="G_FEOB"/>
    <property type="match status" value="1"/>
</dbReference>
<evidence type="ECO:0000256" key="3">
    <source>
        <dbReference type="ARBA" id="ARBA00022475"/>
    </source>
</evidence>
<dbReference type="InterPro" id="IPR027417">
    <property type="entry name" value="P-loop_NTPase"/>
</dbReference>
<keyword evidence="2 16" id="KW-0813">Transport</keyword>
<evidence type="ECO:0000256" key="8">
    <source>
        <dbReference type="ARBA" id="ARBA00023004"/>
    </source>
</evidence>
<dbReference type="InterPro" id="IPR038157">
    <property type="entry name" value="FeoA_core_dom"/>
</dbReference>
<evidence type="ECO:0000256" key="7">
    <source>
        <dbReference type="ARBA" id="ARBA00022989"/>
    </source>
</evidence>
<feature type="binding site" evidence="15">
    <location>
        <position position="142"/>
    </location>
    <ligand>
        <name>Mg(2+)</name>
        <dbReference type="ChEBI" id="CHEBI:18420"/>
        <label>2</label>
    </ligand>
</feature>
<evidence type="ECO:0000313" key="18">
    <source>
        <dbReference type="EMBL" id="RZT95617.1"/>
    </source>
</evidence>
<feature type="transmembrane region" description="Helical" evidence="16">
    <location>
        <begin position="795"/>
        <end position="815"/>
    </location>
</feature>
<dbReference type="SUPFAM" id="SSF50037">
    <property type="entry name" value="C-terminal domain of transcriptional repressors"/>
    <property type="match status" value="1"/>
</dbReference>
<feature type="binding site" evidence="14">
    <location>
        <begin position="233"/>
        <end position="236"/>
    </location>
    <ligand>
        <name>GTP</name>
        <dbReference type="ChEBI" id="CHEBI:37565"/>
        <label>1</label>
    </ligand>
</feature>
<feature type="transmembrane region" description="Helical" evidence="16">
    <location>
        <begin position="509"/>
        <end position="531"/>
    </location>
</feature>
<dbReference type="EMBL" id="SHKN01000001">
    <property type="protein sequence ID" value="RZT95617.1"/>
    <property type="molecule type" value="Genomic_DNA"/>
</dbReference>
<dbReference type="InterPro" id="IPR050860">
    <property type="entry name" value="FeoB_GTPase"/>
</dbReference>
<comment type="function">
    <text evidence="16">Probable transporter of a GTP-driven Fe(2+) uptake system.</text>
</comment>
<reference evidence="18 19" key="1">
    <citation type="submission" date="2019-02" db="EMBL/GenBank/DDBJ databases">
        <title>Genomic Encyclopedia of Type Strains, Phase IV (KMG-IV): sequencing the most valuable type-strain genomes for metagenomic binning, comparative biology and taxonomic classification.</title>
        <authorList>
            <person name="Goeker M."/>
        </authorList>
    </citation>
    <scope>NUCLEOTIDE SEQUENCE [LARGE SCALE GENOMIC DNA]</scope>
    <source>
        <strain evidence="18 19">DSM 28825</strain>
    </source>
</reference>
<feature type="transmembrane region" description="Helical" evidence="16">
    <location>
        <begin position="409"/>
        <end position="427"/>
    </location>
</feature>
<feature type="transmembrane region" description="Helical" evidence="16">
    <location>
        <begin position="543"/>
        <end position="569"/>
    </location>
</feature>
<keyword evidence="4 16" id="KW-0410">Iron transport</keyword>
<dbReference type="InterPro" id="IPR008988">
    <property type="entry name" value="Transcriptional_repressor_C"/>
</dbReference>
<dbReference type="PANTHER" id="PTHR43185:SF1">
    <property type="entry name" value="FE(2+) TRANSPORTER FEOB"/>
    <property type="match status" value="1"/>
</dbReference>
<feature type="transmembrane region" description="Helical" evidence="16">
    <location>
        <begin position="637"/>
        <end position="656"/>
    </location>
</feature>
<evidence type="ECO:0000256" key="2">
    <source>
        <dbReference type="ARBA" id="ARBA00022448"/>
    </source>
</evidence>
<keyword evidence="19" id="KW-1185">Reference proteome</keyword>
<evidence type="ECO:0000256" key="14">
    <source>
        <dbReference type="PIRSR" id="PIRSR603373-1"/>
    </source>
</evidence>
<feature type="binding site" evidence="15">
    <location>
        <position position="141"/>
    </location>
    <ligand>
        <name>Mg(2+)</name>
        <dbReference type="ChEBI" id="CHEBI:18420"/>
        <label>2</label>
    </ligand>
</feature>
<evidence type="ECO:0000256" key="11">
    <source>
        <dbReference type="ARBA" id="ARBA00023136"/>
    </source>
</evidence>
<dbReference type="InterPro" id="IPR005225">
    <property type="entry name" value="Small_GTP-bd"/>
</dbReference>
<accession>A0A4Q7VHT7</accession>
<gene>
    <name evidence="18" type="ORF">EV201_0241</name>
</gene>
<dbReference type="Gene3D" id="2.30.30.90">
    <property type="match status" value="1"/>
</dbReference>
<keyword evidence="3" id="KW-1003">Cell membrane</keyword>
<keyword evidence="11 16" id="KW-0472">Membrane</keyword>
<keyword evidence="5 16" id="KW-0812">Transmembrane</keyword>
<dbReference type="NCBIfam" id="TIGR00437">
    <property type="entry name" value="feoB"/>
    <property type="match status" value="1"/>
</dbReference>
<dbReference type="GO" id="GO:0005886">
    <property type="term" value="C:plasma membrane"/>
    <property type="evidence" value="ECO:0007669"/>
    <property type="project" value="UniProtKB-SubCell"/>
</dbReference>
<dbReference type="InterPro" id="IPR011642">
    <property type="entry name" value="Gate_dom"/>
</dbReference>
<sequence length="849" mass="95578">MGIFSFTLYFIDTHQNMKLSELTDNQEGIIIKVQGYGAFRKRITEMGFIKGKKVTVIKNAPLKDPVEYSIMGYQVSLRRSEAALIEVITKEEAVNLKINNFEGTLNDDELKSSAQKKEKNIHIALVGNPNAGKTTLFNFASGSKEHVGNYSGVTVDSKLAKVHQNGYNFDVVDLPGTYSLTAYTSEELYVRQYITEELPDVVINVVDASNLERNLYLTTQLIDMDVKVILALNMYDELEKNGARFDYKALGKMLGIPIIPTVSSKGKGIKQLFDKAIEVYEGRDPIVRHIHINYGAVIEKSISKLQEFIRLDRNLTAIASPRFLAVKLLEGDDKALEYIESCSTVKEIQETLKQEIKQIESTYNEVCETVITDAKYGFIDGALKETYIENPIKRRRKTAMIDAFLTHKLFGFPLFFFFMFLTFYATFHLGQYPMNWIETGIAYLGEFIQTVMPDGPLKDLIADGIIGGVGGVIVFLPNILILFFFISFMEDTGYMARTAFIMDKLMHKIGLHGKSFIPLVMGFGCNVPALMATRTLENRNDRILTMLITPFMSCSARLPVYILIIGTFFPENSSLALFGIYLLGILLAVIFAKVFKASFFKSKEAPFVMELPPYRVPTLKSTLVHMWSKGGEYLKKMGGIILVASVIIWALGYFPLDVDYSKDYENLLAKNEGQLNTALQVATPTEQAKIIEDYEVSTTAIKNQMLEEKQEQSYIGQIGNFIAPVFHPLGFDWKMTVSILTGIAAKEVVVSTMGVLYQTGEDIDENSEGLRNNLRKQKFTGSYRNGEHVFDTASALSFLIFILIYFPCIAVVATISREANWKWSAFVVTYTTALAWVVSFIGYHIINFL</sequence>
<proteinExistence type="inferred from homology"/>
<dbReference type="Gene3D" id="3.40.50.300">
    <property type="entry name" value="P-loop containing nucleotide triphosphate hydrolases"/>
    <property type="match status" value="1"/>
</dbReference>
<dbReference type="InterPro" id="IPR041069">
    <property type="entry name" value="FeoB_Cyto"/>
</dbReference>
<dbReference type="Pfam" id="PF17910">
    <property type="entry name" value="FeoB_Cyto"/>
    <property type="match status" value="1"/>
</dbReference>
<keyword evidence="8 16" id="KW-0408">Iron</keyword>
<evidence type="ECO:0000256" key="15">
    <source>
        <dbReference type="PIRSR" id="PIRSR603373-2"/>
    </source>
</evidence>
<dbReference type="AlphaFoldDB" id="A0A4Q7VHT7"/>
<dbReference type="InterPro" id="IPR003373">
    <property type="entry name" value="Fe2_transport_prot-B"/>
</dbReference>
<dbReference type="Proteomes" id="UP000293562">
    <property type="component" value="Unassembled WGS sequence"/>
</dbReference>
<dbReference type="SMART" id="SM00899">
    <property type="entry name" value="FeoA"/>
    <property type="match status" value="1"/>
</dbReference>
<dbReference type="GO" id="GO:0046914">
    <property type="term" value="F:transition metal ion binding"/>
    <property type="evidence" value="ECO:0007669"/>
    <property type="project" value="InterPro"/>
</dbReference>
<keyword evidence="9" id="KW-0406">Ion transport</keyword>
<evidence type="ECO:0000313" key="19">
    <source>
        <dbReference type="Proteomes" id="UP000293562"/>
    </source>
</evidence>
<evidence type="ECO:0000256" key="1">
    <source>
        <dbReference type="ARBA" id="ARBA00004651"/>
    </source>
</evidence>
<feature type="binding site" evidence="14">
    <location>
        <begin position="152"/>
        <end position="156"/>
    </location>
    <ligand>
        <name>GTP</name>
        <dbReference type="ChEBI" id="CHEBI:37565"/>
        <label>1</label>
    </ligand>
</feature>
<keyword evidence="6 14" id="KW-0547">Nucleotide-binding</keyword>
<dbReference type="GO" id="GO:0005525">
    <property type="term" value="F:GTP binding"/>
    <property type="evidence" value="ECO:0007669"/>
    <property type="project" value="UniProtKB-KW"/>
</dbReference>
<dbReference type="SUPFAM" id="SSF52540">
    <property type="entry name" value="P-loop containing nucleoside triphosphate hydrolases"/>
    <property type="match status" value="1"/>
</dbReference>
<dbReference type="Pfam" id="PF07670">
    <property type="entry name" value="Gate"/>
    <property type="match status" value="2"/>
</dbReference>
<feature type="binding site" evidence="15">
    <location>
        <position position="138"/>
    </location>
    <ligand>
        <name>Mg(2+)</name>
        <dbReference type="ChEBI" id="CHEBI:18420"/>
        <label>2</label>
    </ligand>
</feature>
<evidence type="ECO:0000256" key="10">
    <source>
        <dbReference type="ARBA" id="ARBA00023134"/>
    </source>
</evidence>
<keyword evidence="15" id="KW-0460">Magnesium</keyword>
<evidence type="ECO:0000256" key="16">
    <source>
        <dbReference type="RuleBase" id="RU362098"/>
    </source>
</evidence>
<evidence type="ECO:0000256" key="9">
    <source>
        <dbReference type="ARBA" id="ARBA00023065"/>
    </source>
</evidence>
<dbReference type="PANTHER" id="PTHR43185">
    <property type="entry name" value="FERROUS IRON TRANSPORT PROTEIN B"/>
    <property type="match status" value="1"/>
</dbReference>
<dbReference type="InterPro" id="IPR011640">
    <property type="entry name" value="Fe2_transport_prot_B_C"/>
</dbReference>
<dbReference type="NCBIfam" id="TIGR00231">
    <property type="entry name" value="small_GTP"/>
    <property type="match status" value="1"/>
</dbReference>
<keyword evidence="10 14" id="KW-0342">GTP-binding</keyword>
<feature type="binding site" evidence="14">
    <location>
        <begin position="127"/>
        <end position="134"/>
    </location>
    <ligand>
        <name>GTP</name>
        <dbReference type="ChEBI" id="CHEBI:37565"/>
        <label>1</label>
    </ligand>
</feature>
<comment type="subcellular location">
    <subcellularLocation>
        <location evidence="16">Cell inner membrane</location>
        <topology evidence="16">Multi-pass membrane protein</topology>
    </subcellularLocation>
    <subcellularLocation>
        <location evidence="1">Cell membrane</location>
        <topology evidence="1">Multi-pass membrane protein</topology>
    </subcellularLocation>
</comment>
<feature type="domain" description="FeoB-type G" evidence="17">
    <location>
        <begin position="120"/>
        <end position="282"/>
    </location>
</feature>
<comment type="caution">
    <text evidence="18">The sequence shown here is derived from an EMBL/GenBank/DDBJ whole genome shotgun (WGS) entry which is preliminary data.</text>
</comment>
<evidence type="ECO:0000256" key="12">
    <source>
        <dbReference type="ARBA" id="ARBA00031200"/>
    </source>
</evidence>
<evidence type="ECO:0000256" key="5">
    <source>
        <dbReference type="ARBA" id="ARBA00022692"/>
    </source>
</evidence>
<dbReference type="InterPro" id="IPR030389">
    <property type="entry name" value="G_FEOB_dom"/>
</dbReference>
<organism evidence="18 19">
    <name type="scientific">Ancylomarina subtilis</name>
    <dbReference type="NCBI Taxonomy" id="1639035"/>
    <lineage>
        <taxon>Bacteria</taxon>
        <taxon>Pseudomonadati</taxon>
        <taxon>Bacteroidota</taxon>
        <taxon>Bacteroidia</taxon>
        <taxon>Marinilabiliales</taxon>
        <taxon>Marinifilaceae</taxon>
        <taxon>Ancylomarina</taxon>
    </lineage>
</organism>
<evidence type="ECO:0000256" key="13">
    <source>
        <dbReference type="NCBIfam" id="TIGR00437"/>
    </source>
</evidence>
<feature type="transmembrane region" description="Helical" evidence="16">
    <location>
        <begin position="575"/>
        <end position="595"/>
    </location>
</feature>
<dbReference type="Gene3D" id="1.10.287.1770">
    <property type="match status" value="1"/>
</dbReference>
<feature type="transmembrane region" description="Helical" evidence="16">
    <location>
        <begin position="465"/>
        <end position="489"/>
    </location>
</feature>
<dbReference type="Pfam" id="PF07664">
    <property type="entry name" value="FeoB_C"/>
    <property type="match status" value="1"/>
</dbReference>
<name>A0A4Q7VHT7_9BACT</name>
<evidence type="ECO:0000256" key="4">
    <source>
        <dbReference type="ARBA" id="ARBA00022496"/>
    </source>
</evidence>
<feature type="binding site" evidence="14">
    <location>
        <begin position="173"/>
        <end position="176"/>
    </location>
    <ligand>
        <name>GTP</name>
        <dbReference type="ChEBI" id="CHEBI:37565"/>
        <label>1</label>
    </ligand>
</feature>
<keyword evidence="7 16" id="KW-1133">Transmembrane helix</keyword>
<evidence type="ECO:0000259" key="17">
    <source>
        <dbReference type="PROSITE" id="PS51711"/>
    </source>
</evidence>
<evidence type="ECO:0000256" key="6">
    <source>
        <dbReference type="ARBA" id="ARBA00022741"/>
    </source>
</evidence>
<comment type="similarity">
    <text evidence="16">Belongs to the TRAFAC class TrmE-Era-EngA-EngB-Septin-like GTPase superfamily. FeoB GTPase (TC 9.A.8) family.</text>
</comment>
<dbReference type="Pfam" id="PF02421">
    <property type="entry name" value="FeoB_N"/>
    <property type="match status" value="1"/>
</dbReference>
<dbReference type="CDD" id="cd01879">
    <property type="entry name" value="FeoB"/>
    <property type="match status" value="1"/>
</dbReference>
<protein>
    <recommendedName>
        <fullName evidence="12 13">Ferrous iron transport protein B</fullName>
    </recommendedName>
</protein>
<feature type="transmembrane region" description="Helical" evidence="16">
    <location>
        <begin position="827"/>
        <end position="846"/>
    </location>
</feature>